<reference evidence="2 3" key="1">
    <citation type="submission" date="2016-10" db="EMBL/GenBank/DDBJ databases">
        <authorList>
            <person name="de Groot N.N."/>
        </authorList>
    </citation>
    <scope>NUCLEOTIDE SEQUENCE [LARGE SCALE GENOMIC DNA]</scope>
    <source>
        <strain evidence="2 3">CGMCC 1.6291</strain>
    </source>
</reference>
<proteinExistence type="predicted"/>
<dbReference type="AlphaFoldDB" id="A0A1H8VU05"/>
<evidence type="ECO:0000256" key="1">
    <source>
        <dbReference type="SAM" id="SignalP"/>
    </source>
</evidence>
<organism evidence="2 3">
    <name type="scientific">Aquisalimonas asiatica</name>
    <dbReference type="NCBI Taxonomy" id="406100"/>
    <lineage>
        <taxon>Bacteria</taxon>
        <taxon>Pseudomonadati</taxon>
        <taxon>Pseudomonadota</taxon>
        <taxon>Gammaproteobacteria</taxon>
        <taxon>Chromatiales</taxon>
        <taxon>Ectothiorhodospiraceae</taxon>
        <taxon>Aquisalimonas</taxon>
    </lineage>
</organism>
<feature type="signal peptide" evidence="1">
    <location>
        <begin position="1"/>
        <end position="27"/>
    </location>
</feature>
<keyword evidence="1" id="KW-0732">Signal</keyword>
<dbReference type="RefSeq" id="WP_216110952.1">
    <property type="nucleotide sequence ID" value="NZ_FOEG01000015.1"/>
</dbReference>
<accession>A0A1H8VU05</accession>
<keyword evidence="3" id="KW-1185">Reference proteome</keyword>
<dbReference type="Gene3D" id="2.130.10.10">
    <property type="entry name" value="YVTN repeat-like/Quinoprotein amine dehydrogenase"/>
    <property type="match status" value="1"/>
</dbReference>
<evidence type="ECO:0000313" key="2">
    <source>
        <dbReference type="EMBL" id="SEP18871.1"/>
    </source>
</evidence>
<dbReference type="STRING" id="406100.SAMN04488052_11542"/>
<evidence type="ECO:0000313" key="3">
    <source>
        <dbReference type="Proteomes" id="UP000199657"/>
    </source>
</evidence>
<dbReference type="PROSITE" id="PS51257">
    <property type="entry name" value="PROKAR_LIPOPROTEIN"/>
    <property type="match status" value="1"/>
</dbReference>
<protein>
    <submittedName>
        <fullName evidence="2">Uncharacterized protein</fullName>
    </submittedName>
</protein>
<name>A0A1H8VU05_9GAMM</name>
<gene>
    <name evidence="2" type="ORF">SAMN04488052_11542</name>
</gene>
<dbReference type="InterPro" id="IPR015943">
    <property type="entry name" value="WD40/YVTN_repeat-like_dom_sf"/>
</dbReference>
<feature type="non-terminal residue" evidence="2">
    <location>
        <position position="157"/>
    </location>
</feature>
<dbReference type="SUPFAM" id="SSF101898">
    <property type="entry name" value="NHL repeat"/>
    <property type="match status" value="1"/>
</dbReference>
<dbReference type="EMBL" id="FOEG01000015">
    <property type="protein sequence ID" value="SEP18871.1"/>
    <property type="molecule type" value="Genomic_DNA"/>
</dbReference>
<feature type="chain" id="PRO_5011582648" evidence="1">
    <location>
        <begin position="28"/>
        <end position="157"/>
    </location>
</feature>
<dbReference type="Proteomes" id="UP000199657">
    <property type="component" value="Unassembled WGS sequence"/>
</dbReference>
<sequence>MVITTNRKVLWVLVALVASLATGCSLLQPGPAQVVSVSDDGRYVVSSHDNRRLILWDTEERQRSVISRNANIYSAHFVSGRDDTFLWQDLDDVVHVQTVDGEVLESFEHFPTYGHVMGSDLETYFASDAGFRLFKGWGEDKAALKTDSTGGKFRGTL</sequence>